<comment type="caution">
    <text evidence="1">The sequence shown here is derived from an EMBL/GenBank/DDBJ whole genome shotgun (WGS) entry which is preliminary data.</text>
</comment>
<reference evidence="1 2" key="1">
    <citation type="journal article" date="2023" name="Elife">
        <title>Identification of key yeast species and microbe-microbe interactions impacting larval growth of Drosophila in the wild.</title>
        <authorList>
            <person name="Mure A."/>
            <person name="Sugiura Y."/>
            <person name="Maeda R."/>
            <person name="Honda K."/>
            <person name="Sakurai N."/>
            <person name="Takahashi Y."/>
            <person name="Watada M."/>
            <person name="Katoh T."/>
            <person name="Gotoh A."/>
            <person name="Gotoh Y."/>
            <person name="Taniguchi I."/>
            <person name="Nakamura K."/>
            <person name="Hayashi T."/>
            <person name="Katayama T."/>
            <person name="Uemura T."/>
            <person name="Hattori Y."/>
        </authorList>
    </citation>
    <scope>NUCLEOTIDE SEQUENCE [LARGE SCALE GENOMIC DNA]</scope>
    <source>
        <strain evidence="1 2">SC-9</strain>
    </source>
</reference>
<sequence>MVTAEELLFGENDKKPVFNDRSQIKSWIQNRLMPLGILIVIERSDVAKIVFKCKSYRYSSSFKKVRQKRVSKKQKLLLQQQGLLETLELQQKDKQKKAKKNSNCSCPFRIRANYSVRTNKWTIVIVNGKHNHPLKNCQSNAGEFFNDDSFNRDIQVNLVKKRFHTNPHEPEMIEDKEIKNASVGTVSSKSLSFSNASSASNPSTPNSLLLPSYDNSTSQMLLGVNLNQASSVNLSDSYSVSSPISSCDNSMEDFLSTRGSSAHLTAAIEGTSNIDQSINHGNYNFSDDWKFTGNQEVYSSSYASPFFEPVRDDQLPEGISTVNSLIDDFFTRNSGAPQQSMDMMNRNMSMNMNQNVSYVQLNDSTQELPRSKPEDTSFNFSKIDDISMRANYNSTMPFMTDSAFNNVHNNMLSNLDYGVPACPVINMNDMGMVTDIDMNNYDNSEPQFSMNGNMNATNGNEDYSNIPITTFVDDCPAMY</sequence>
<name>A0AAV5QW11_9ASCO</name>
<gene>
    <name evidence="1" type="ORF">DASC09_059560</name>
</gene>
<evidence type="ECO:0000313" key="2">
    <source>
        <dbReference type="Proteomes" id="UP001360560"/>
    </source>
</evidence>
<keyword evidence="1" id="KW-0238">DNA-binding</keyword>
<dbReference type="GeneID" id="90076605"/>
<dbReference type="InterPro" id="IPR014842">
    <property type="entry name" value="AFT"/>
</dbReference>
<dbReference type="GO" id="GO:0003677">
    <property type="term" value="F:DNA binding"/>
    <property type="evidence" value="ECO:0007669"/>
    <property type="project" value="UniProtKB-KW"/>
</dbReference>
<dbReference type="GO" id="GO:0045944">
    <property type="term" value="P:positive regulation of transcription by RNA polymerase II"/>
    <property type="evidence" value="ECO:0007669"/>
    <property type="project" value="InterPro"/>
</dbReference>
<evidence type="ECO:0000313" key="1">
    <source>
        <dbReference type="EMBL" id="GMM38617.1"/>
    </source>
</evidence>
<proteinExistence type="predicted"/>
<accession>A0AAV5QW11</accession>
<dbReference type="EMBL" id="BTFZ01000020">
    <property type="protein sequence ID" value="GMM38617.1"/>
    <property type="molecule type" value="Genomic_DNA"/>
</dbReference>
<protein>
    <submittedName>
        <fullName evidence="1">DNA-binding transcription factor</fullName>
    </submittedName>
</protein>
<dbReference type="Pfam" id="PF08731">
    <property type="entry name" value="AFT"/>
    <property type="match status" value="1"/>
</dbReference>
<dbReference type="Proteomes" id="UP001360560">
    <property type="component" value="Unassembled WGS sequence"/>
</dbReference>
<keyword evidence="2" id="KW-1185">Reference proteome</keyword>
<dbReference type="AlphaFoldDB" id="A0AAV5QW11"/>
<dbReference type="GO" id="GO:0010106">
    <property type="term" value="P:cellular response to iron ion starvation"/>
    <property type="evidence" value="ECO:0007669"/>
    <property type="project" value="InterPro"/>
</dbReference>
<organism evidence="1 2">
    <name type="scientific">Saccharomycopsis crataegensis</name>
    <dbReference type="NCBI Taxonomy" id="43959"/>
    <lineage>
        <taxon>Eukaryota</taxon>
        <taxon>Fungi</taxon>
        <taxon>Dikarya</taxon>
        <taxon>Ascomycota</taxon>
        <taxon>Saccharomycotina</taxon>
        <taxon>Saccharomycetes</taxon>
        <taxon>Saccharomycopsidaceae</taxon>
        <taxon>Saccharomycopsis</taxon>
    </lineage>
</organism>
<dbReference type="RefSeq" id="XP_064855612.1">
    <property type="nucleotide sequence ID" value="XM_064999540.1"/>
</dbReference>
<dbReference type="GO" id="GO:0000981">
    <property type="term" value="F:DNA-binding transcription factor activity, RNA polymerase II-specific"/>
    <property type="evidence" value="ECO:0007669"/>
    <property type="project" value="InterPro"/>
</dbReference>